<evidence type="ECO:0000256" key="5">
    <source>
        <dbReference type="ARBA" id="ARBA00022982"/>
    </source>
</evidence>
<evidence type="ECO:0000256" key="6">
    <source>
        <dbReference type="ARBA" id="ARBA00023004"/>
    </source>
</evidence>
<dbReference type="InterPro" id="IPR017900">
    <property type="entry name" value="4Fe4S_Fe_S_CS"/>
</dbReference>
<dbReference type="InterPro" id="IPR037225">
    <property type="entry name" value="Nuo51_FMN-bd_sf"/>
</dbReference>
<dbReference type="GO" id="GO:0016020">
    <property type="term" value="C:membrane"/>
    <property type="evidence" value="ECO:0007669"/>
    <property type="project" value="InterPro"/>
</dbReference>
<keyword evidence="4" id="KW-0677">Repeat</keyword>
<dbReference type="OrthoDB" id="9767754at2"/>
<keyword evidence="2" id="KW-0004">4Fe-4S</keyword>
<evidence type="ECO:0000313" key="10">
    <source>
        <dbReference type="Proteomes" id="UP000007254"/>
    </source>
</evidence>
<sequence length="440" mass="47962">MRSLLAGRVRGGLEFRSYVQTVDRRVVNASLPKVVVIPLAWGRMEASHPVVKPGDEVKEGQLLAKPASVLGTPLYSSVPGRVRDIVPVSLPEGEREAVILDLAGTFERRAKDRTSDWADMTPEKLWKRLFSSGVIRHGNVPLPIGRFLPPPGRKAEALVCACFSAEPWRYTEELLLGLRREAVAEGLRILVRTVMPKEVHLVFPEEERTVSRLFVRDLGDPGIPVRIHHVARRYPFTSDEMLLELVGGARLTWGRLPVDEGFVIAEPSTLLAVRDAVVGGRPVLEQVVLVGGDVVERPVLVKVRLGMPVFDLLSQEGTMPGPDVDPMVFLGGPLSGREVSWLGVPLLPGVDVVTLLGRGATGGEEPCIHCSRCAQVCPRGLEPWLLHEALGRGDERLLSGGAIEGCIGCNLCSFVCPSAIPLADRFREYLEKEGEGHGEG</sequence>
<organism evidence="9 10">
    <name type="scientific">Winmispira thermophila (strain ATCC 700085 / DSM 6578 / Z-1203)</name>
    <name type="common">Spirochaeta thermophila</name>
    <dbReference type="NCBI Taxonomy" id="869211"/>
    <lineage>
        <taxon>Bacteria</taxon>
        <taxon>Pseudomonadati</taxon>
        <taxon>Spirochaetota</taxon>
        <taxon>Spirochaetia</taxon>
        <taxon>Winmispirales</taxon>
        <taxon>Winmispiraceae</taxon>
        <taxon>Winmispira</taxon>
    </lineage>
</organism>
<keyword evidence="1" id="KW-0813">Transport</keyword>
<evidence type="ECO:0000256" key="7">
    <source>
        <dbReference type="ARBA" id="ARBA00023014"/>
    </source>
</evidence>
<dbReference type="PROSITE" id="PS00198">
    <property type="entry name" value="4FE4S_FER_1"/>
    <property type="match status" value="2"/>
</dbReference>
<reference evidence="9 10" key="1">
    <citation type="submission" date="2011-06" db="EMBL/GenBank/DDBJ databases">
        <title>The complete genome of Spirochaeta thermophila DSM 6578.</title>
        <authorList>
            <consortium name="US DOE Joint Genome Institute (JGI-PGF)"/>
            <person name="Lucas S."/>
            <person name="Lapidus A."/>
            <person name="Bruce D."/>
            <person name="Goodwin L."/>
            <person name="Pitluck S."/>
            <person name="Peters L."/>
            <person name="Kyrpides N."/>
            <person name="Mavromatis K."/>
            <person name="Ivanova N."/>
            <person name="Mikailova N."/>
            <person name="Pagani I."/>
            <person name="Chertkov O."/>
            <person name="Detter J.C."/>
            <person name="Tapia R."/>
            <person name="Han C."/>
            <person name="Land M."/>
            <person name="Hauser L."/>
            <person name="Markowitz V."/>
            <person name="Cheng J.-F."/>
            <person name="Hugenholtz P."/>
            <person name="Woyke T."/>
            <person name="Wu D."/>
            <person name="Spring S."/>
            <person name="Merkhoffer B."/>
            <person name="Schneider S."/>
            <person name="Klenk H.-P."/>
            <person name="Eisen J.A."/>
        </authorList>
    </citation>
    <scope>NUCLEOTIDE SEQUENCE [LARGE SCALE GENOMIC DNA]</scope>
    <source>
        <strain evidence="10">ATCC 700085 / DSM 6578 / Z-1203</strain>
    </source>
</reference>
<dbReference type="Pfam" id="PF13375">
    <property type="entry name" value="RnfC_N"/>
    <property type="match status" value="1"/>
</dbReference>
<dbReference type="Gene3D" id="3.30.70.20">
    <property type="match status" value="1"/>
</dbReference>
<accession>G0GF43</accession>
<keyword evidence="7" id="KW-0411">Iron-sulfur</keyword>
<name>G0GF43_WINT7</name>
<dbReference type="InterPro" id="IPR017896">
    <property type="entry name" value="4Fe4S_Fe-S-bd"/>
</dbReference>
<gene>
    <name evidence="9" type="ordered locus">Spith_0460</name>
</gene>
<feature type="domain" description="4Fe-4S ferredoxin-type" evidence="8">
    <location>
        <begin position="358"/>
        <end position="387"/>
    </location>
</feature>
<keyword evidence="6" id="KW-0408">Iron</keyword>
<dbReference type="GO" id="GO:0009055">
    <property type="term" value="F:electron transfer activity"/>
    <property type="evidence" value="ECO:0007669"/>
    <property type="project" value="InterPro"/>
</dbReference>
<dbReference type="PANTHER" id="PTHR43034">
    <property type="entry name" value="ION-TRANSLOCATING OXIDOREDUCTASE COMPLEX SUBUNIT C"/>
    <property type="match status" value="1"/>
</dbReference>
<dbReference type="InterPro" id="IPR026902">
    <property type="entry name" value="RnfC_N"/>
</dbReference>
<proteinExistence type="predicted"/>
<dbReference type="RefSeq" id="WP_014624140.1">
    <property type="nucleotide sequence ID" value="NC_017583.1"/>
</dbReference>
<dbReference type="KEGG" id="stq:Spith_0460"/>
<evidence type="ECO:0000256" key="1">
    <source>
        <dbReference type="ARBA" id="ARBA00022448"/>
    </source>
</evidence>
<dbReference type="GO" id="GO:0051539">
    <property type="term" value="F:4 iron, 4 sulfur cluster binding"/>
    <property type="evidence" value="ECO:0007669"/>
    <property type="project" value="UniProtKB-KW"/>
</dbReference>
<keyword evidence="5" id="KW-0249">Electron transport</keyword>
<dbReference type="EMBL" id="CP002903">
    <property type="protein sequence ID" value="AEJ60742.1"/>
    <property type="molecule type" value="Genomic_DNA"/>
</dbReference>
<evidence type="ECO:0000259" key="8">
    <source>
        <dbReference type="PROSITE" id="PS51379"/>
    </source>
</evidence>
<dbReference type="Pfam" id="PF01512">
    <property type="entry name" value="Complex1_51K"/>
    <property type="match status" value="1"/>
</dbReference>
<keyword evidence="10" id="KW-1185">Reference proteome</keyword>
<dbReference type="STRING" id="869211.Spith_0460"/>
<keyword evidence="3" id="KW-0479">Metal-binding</keyword>
<dbReference type="SUPFAM" id="SSF46548">
    <property type="entry name" value="alpha-helical ferredoxin"/>
    <property type="match status" value="1"/>
</dbReference>
<dbReference type="PROSITE" id="PS51379">
    <property type="entry name" value="4FE4S_FER_2"/>
    <property type="match status" value="2"/>
</dbReference>
<evidence type="ECO:0000256" key="2">
    <source>
        <dbReference type="ARBA" id="ARBA00022485"/>
    </source>
</evidence>
<dbReference type="InterPro" id="IPR010208">
    <property type="entry name" value="Ion_transpt_RnfC/RsxC"/>
</dbReference>
<evidence type="ECO:0000256" key="3">
    <source>
        <dbReference type="ARBA" id="ARBA00022723"/>
    </source>
</evidence>
<evidence type="ECO:0000256" key="4">
    <source>
        <dbReference type="ARBA" id="ARBA00022737"/>
    </source>
</evidence>
<feature type="domain" description="4Fe-4S ferredoxin-type" evidence="8">
    <location>
        <begin position="404"/>
        <end position="425"/>
    </location>
</feature>
<dbReference type="AlphaFoldDB" id="G0GF43"/>
<protein>
    <submittedName>
        <fullName evidence="9">Respiratory-chain NADH dehydrogenase domain 51 kDa subunit</fullName>
    </submittedName>
</protein>
<dbReference type="InterPro" id="IPR011538">
    <property type="entry name" value="Nuo51_FMN-bd"/>
</dbReference>
<dbReference type="GO" id="GO:0046872">
    <property type="term" value="F:metal ion binding"/>
    <property type="evidence" value="ECO:0007669"/>
    <property type="project" value="UniProtKB-KW"/>
</dbReference>
<dbReference type="Proteomes" id="UP000007254">
    <property type="component" value="Chromosome"/>
</dbReference>
<evidence type="ECO:0000313" key="9">
    <source>
        <dbReference type="EMBL" id="AEJ60742.1"/>
    </source>
</evidence>
<dbReference type="PANTHER" id="PTHR43034:SF2">
    <property type="entry name" value="ION-TRANSLOCATING OXIDOREDUCTASE COMPLEX SUBUNIT C"/>
    <property type="match status" value="1"/>
</dbReference>
<dbReference type="HOGENOM" id="CLU_010808_6_0_12"/>
<dbReference type="SUPFAM" id="SSF142019">
    <property type="entry name" value="Nqo1 FMN-binding domain-like"/>
    <property type="match status" value="1"/>
</dbReference>